<dbReference type="Pfam" id="PF01130">
    <property type="entry name" value="CD36"/>
    <property type="match status" value="1"/>
</dbReference>
<evidence type="ECO:0000256" key="7">
    <source>
        <dbReference type="ARBA" id="ARBA00023180"/>
    </source>
</evidence>
<comment type="similarity">
    <text evidence="2">Belongs to the CD36 family.</text>
</comment>
<evidence type="ECO:0000256" key="6">
    <source>
        <dbReference type="ARBA" id="ARBA00023136"/>
    </source>
</evidence>
<reference evidence="8" key="1">
    <citation type="submission" date="2021-06" db="EMBL/GenBank/DDBJ databases">
        <authorList>
            <person name="Hodson N. C."/>
            <person name="Mongue J. A."/>
            <person name="Jaron S. K."/>
        </authorList>
    </citation>
    <scope>NUCLEOTIDE SEQUENCE</scope>
</reference>
<dbReference type="OrthoDB" id="195015at2759"/>
<dbReference type="AlphaFoldDB" id="A0A8J2LT54"/>
<comment type="subcellular location">
    <subcellularLocation>
        <location evidence="1">Cell membrane</location>
    </subcellularLocation>
</comment>
<keyword evidence="5" id="KW-1133">Transmembrane helix</keyword>
<dbReference type="InterPro" id="IPR002159">
    <property type="entry name" value="CD36_fam"/>
</dbReference>
<dbReference type="GO" id="GO:0005044">
    <property type="term" value="F:scavenger receptor activity"/>
    <property type="evidence" value="ECO:0007669"/>
    <property type="project" value="TreeGrafter"/>
</dbReference>
<comment type="caution">
    <text evidence="8">The sequence shown here is derived from an EMBL/GenBank/DDBJ whole genome shotgun (WGS) entry which is preliminary data.</text>
</comment>
<accession>A0A8J2LT54</accession>
<sequence>TKDRKLFAYYPLICRSLNFEYSRETEYEGIPAWEFKLPRDIFASPARNPDNQCFCINPGGGLNSECIDGVYRAFTCKNDSPFVFSKPHFLDGDRRLVEGVEGLSPSRELHDSKMEFEP</sequence>
<keyword evidence="7" id="KW-0325">Glycoprotein</keyword>
<keyword evidence="3" id="KW-1003">Cell membrane</keyword>
<name>A0A8J2LT54_9HEXA</name>
<dbReference type="EMBL" id="CAJVCH010544328">
    <property type="protein sequence ID" value="CAG7827645.1"/>
    <property type="molecule type" value="Genomic_DNA"/>
</dbReference>
<evidence type="ECO:0000256" key="5">
    <source>
        <dbReference type="ARBA" id="ARBA00022989"/>
    </source>
</evidence>
<evidence type="ECO:0000313" key="8">
    <source>
        <dbReference type="EMBL" id="CAG7827645.1"/>
    </source>
</evidence>
<feature type="non-terminal residue" evidence="8">
    <location>
        <position position="118"/>
    </location>
</feature>
<evidence type="ECO:0000256" key="1">
    <source>
        <dbReference type="ARBA" id="ARBA00004236"/>
    </source>
</evidence>
<keyword evidence="9" id="KW-1185">Reference proteome</keyword>
<feature type="non-terminal residue" evidence="8">
    <location>
        <position position="1"/>
    </location>
</feature>
<evidence type="ECO:0000313" key="9">
    <source>
        <dbReference type="Proteomes" id="UP000708208"/>
    </source>
</evidence>
<dbReference type="GO" id="GO:0005737">
    <property type="term" value="C:cytoplasm"/>
    <property type="evidence" value="ECO:0007669"/>
    <property type="project" value="TreeGrafter"/>
</dbReference>
<gene>
    <name evidence="8" type="ORF">AFUS01_LOCUS37621</name>
</gene>
<dbReference type="PANTHER" id="PTHR11923:SF51">
    <property type="entry name" value="LYSOSOME MEMBRANE PROTEIN 2"/>
    <property type="match status" value="1"/>
</dbReference>
<dbReference type="GO" id="GO:0005886">
    <property type="term" value="C:plasma membrane"/>
    <property type="evidence" value="ECO:0007669"/>
    <property type="project" value="UniProtKB-SubCell"/>
</dbReference>
<evidence type="ECO:0000256" key="2">
    <source>
        <dbReference type="ARBA" id="ARBA00010532"/>
    </source>
</evidence>
<organism evidence="8 9">
    <name type="scientific">Allacma fusca</name>
    <dbReference type="NCBI Taxonomy" id="39272"/>
    <lineage>
        <taxon>Eukaryota</taxon>
        <taxon>Metazoa</taxon>
        <taxon>Ecdysozoa</taxon>
        <taxon>Arthropoda</taxon>
        <taxon>Hexapoda</taxon>
        <taxon>Collembola</taxon>
        <taxon>Symphypleona</taxon>
        <taxon>Sminthuridae</taxon>
        <taxon>Allacma</taxon>
    </lineage>
</organism>
<evidence type="ECO:0000256" key="4">
    <source>
        <dbReference type="ARBA" id="ARBA00022692"/>
    </source>
</evidence>
<dbReference type="Proteomes" id="UP000708208">
    <property type="component" value="Unassembled WGS sequence"/>
</dbReference>
<keyword evidence="6" id="KW-0472">Membrane</keyword>
<keyword evidence="4" id="KW-0812">Transmembrane</keyword>
<evidence type="ECO:0000256" key="3">
    <source>
        <dbReference type="ARBA" id="ARBA00022475"/>
    </source>
</evidence>
<dbReference type="PANTHER" id="PTHR11923">
    <property type="entry name" value="SCAVENGER RECEPTOR CLASS B TYPE-1 SR-B1"/>
    <property type="match status" value="1"/>
</dbReference>
<protein>
    <submittedName>
        <fullName evidence="8">Uncharacterized protein</fullName>
    </submittedName>
</protein>
<proteinExistence type="inferred from homology"/>